<protein>
    <submittedName>
        <fullName evidence="1">Uncharacterized protein</fullName>
    </submittedName>
</protein>
<dbReference type="AlphaFoldDB" id="A0A8J8NDT8"/>
<accession>A0A8J8NDT8</accession>
<sequence length="141" mass="16211">MAAQTSCYFMNNCRFPPQSPSHCDSGHQIGNGKLSKAFKEGQKMVRGPLQWPNRIRNLHTSNSQQVELCLIMERLLKKGRIASQRREMGENFTKLSIKLPNWDQITLQLEVLNNVIRLYSTQTPSKMKSQTTPPFKPPIRI</sequence>
<proteinExistence type="predicted"/>
<evidence type="ECO:0000313" key="2">
    <source>
        <dbReference type="Proteomes" id="UP000785679"/>
    </source>
</evidence>
<reference evidence="1" key="1">
    <citation type="submission" date="2019-06" db="EMBL/GenBank/DDBJ databases">
        <authorList>
            <person name="Zheng W."/>
        </authorList>
    </citation>
    <scope>NUCLEOTIDE SEQUENCE</scope>
    <source>
        <strain evidence="1">QDHG01</strain>
    </source>
</reference>
<comment type="caution">
    <text evidence="1">The sequence shown here is derived from an EMBL/GenBank/DDBJ whole genome shotgun (WGS) entry which is preliminary data.</text>
</comment>
<keyword evidence="2" id="KW-1185">Reference proteome</keyword>
<name>A0A8J8NDT8_HALGN</name>
<dbReference type="EMBL" id="RRYP01020730">
    <property type="protein sequence ID" value="TNV72839.1"/>
    <property type="molecule type" value="Genomic_DNA"/>
</dbReference>
<gene>
    <name evidence="1" type="ORF">FGO68_gene13590</name>
</gene>
<dbReference type="Proteomes" id="UP000785679">
    <property type="component" value="Unassembled WGS sequence"/>
</dbReference>
<organism evidence="1 2">
    <name type="scientific">Halteria grandinella</name>
    <dbReference type="NCBI Taxonomy" id="5974"/>
    <lineage>
        <taxon>Eukaryota</taxon>
        <taxon>Sar</taxon>
        <taxon>Alveolata</taxon>
        <taxon>Ciliophora</taxon>
        <taxon>Intramacronucleata</taxon>
        <taxon>Spirotrichea</taxon>
        <taxon>Stichotrichia</taxon>
        <taxon>Sporadotrichida</taxon>
        <taxon>Halteriidae</taxon>
        <taxon>Halteria</taxon>
    </lineage>
</organism>
<evidence type="ECO:0000313" key="1">
    <source>
        <dbReference type="EMBL" id="TNV72839.1"/>
    </source>
</evidence>